<gene>
    <name evidence="1" type="ORF">DILT_LOCUS13978</name>
</gene>
<dbReference type="AlphaFoldDB" id="A0A3P7PQL8"/>
<organism evidence="1 2">
    <name type="scientific">Dibothriocephalus latus</name>
    <name type="common">Fish tapeworm</name>
    <name type="synonym">Diphyllobothrium latum</name>
    <dbReference type="NCBI Taxonomy" id="60516"/>
    <lineage>
        <taxon>Eukaryota</taxon>
        <taxon>Metazoa</taxon>
        <taxon>Spiralia</taxon>
        <taxon>Lophotrochozoa</taxon>
        <taxon>Platyhelminthes</taxon>
        <taxon>Cestoda</taxon>
        <taxon>Eucestoda</taxon>
        <taxon>Diphyllobothriidea</taxon>
        <taxon>Diphyllobothriidae</taxon>
        <taxon>Dibothriocephalus</taxon>
    </lineage>
</organism>
<reference evidence="1 2" key="1">
    <citation type="submission" date="2018-11" db="EMBL/GenBank/DDBJ databases">
        <authorList>
            <consortium name="Pathogen Informatics"/>
        </authorList>
    </citation>
    <scope>NUCLEOTIDE SEQUENCE [LARGE SCALE GENOMIC DNA]</scope>
</reference>
<evidence type="ECO:0000313" key="1">
    <source>
        <dbReference type="EMBL" id="VDN22112.1"/>
    </source>
</evidence>
<dbReference type="Proteomes" id="UP000281553">
    <property type="component" value="Unassembled WGS sequence"/>
</dbReference>
<accession>A0A3P7PQL8</accession>
<proteinExistence type="predicted"/>
<dbReference type="EMBL" id="UYRU01072327">
    <property type="protein sequence ID" value="VDN22112.1"/>
    <property type="molecule type" value="Genomic_DNA"/>
</dbReference>
<protein>
    <submittedName>
        <fullName evidence="1">Uncharacterized protein</fullName>
    </submittedName>
</protein>
<name>A0A3P7PQL8_DIBLA</name>
<evidence type="ECO:0000313" key="2">
    <source>
        <dbReference type="Proteomes" id="UP000281553"/>
    </source>
</evidence>
<keyword evidence="2" id="KW-1185">Reference proteome</keyword>
<sequence length="48" mass="5259">MPGICLWPLNFDDGATLLKLHGDSLTLLDSYTVPSQSKENFYCNPSVG</sequence>